<evidence type="ECO:0000313" key="1">
    <source>
        <dbReference type="EMBL" id="EDL95124.1"/>
    </source>
</evidence>
<proteinExistence type="predicted"/>
<reference evidence="1 2" key="1">
    <citation type="submission" date="2005-09" db="EMBL/GenBank/DDBJ databases">
        <authorList>
            <person name="Mural R.J."/>
            <person name="Li P.W."/>
            <person name="Adams M.D."/>
            <person name="Amanatides P.G."/>
            <person name="Baden-Tillson H."/>
            <person name="Barnstead M."/>
            <person name="Chin S.H."/>
            <person name="Dew I."/>
            <person name="Evans C.A."/>
            <person name="Ferriera S."/>
            <person name="Flanigan M."/>
            <person name="Fosler C."/>
            <person name="Glodek A."/>
            <person name="Gu Z."/>
            <person name="Holt R.A."/>
            <person name="Jennings D."/>
            <person name="Kraft C.L."/>
            <person name="Lu F."/>
            <person name="Nguyen T."/>
            <person name="Nusskern D.R."/>
            <person name="Pfannkoch C.M."/>
            <person name="Sitter C."/>
            <person name="Sutton G.G."/>
            <person name="Venter J.C."/>
            <person name="Wang Z."/>
            <person name="Woodage T."/>
            <person name="Zheng X.H."/>
            <person name="Zhong F."/>
        </authorList>
    </citation>
    <scope>NUCLEOTIDE SEQUENCE [LARGE SCALE GENOMIC DNA]</scope>
    <source>
        <strain>BN</strain>
        <strain evidence="2">Sprague-Dawley</strain>
    </source>
</reference>
<gene>
    <name evidence="1" type="ORF">rCG_27489</name>
</gene>
<dbReference type="EMBL" id="CH474026">
    <property type="protein sequence ID" value="EDL95124.1"/>
    <property type="molecule type" value="Genomic_DNA"/>
</dbReference>
<organism evidence="1 2">
    <name type="scientific">Rattus norvegicus</name>
    <name type="common">Rat</name>
    <dbReference type="NCBI Taxonomy" id="10116"/>
    <lineage>
        <taxon>Eukaryota</taxon>
        <taxon>Metazoa</taxon>
        <taxon>Chordata</taxon>
        <taxon>Craniata</taxon>
        <taxon>Vertebrata</taxon>
        <taxon>Euteleostomi</taxon>
        <taxon>Mammalia</taxon>
        <taxon>Eutheria</taxon>
        <taxon>Euarchontoglires</taxon>
        <taxon>Glires</taxon>
        <taxon>Rodentia</taxon>
        <taxon>Myomorpha</taxon>
        <taxon>Muroidea</taxon>
        <taxon>Muridae</taxon>
        <taxon>Murinae</taxon>
        <taxon>Rattus</taxon>
    </lineage>
</organism>
<accession>A6K795</accession>
<dbReference type="AlphaFoldDB" id="A6K795"/>
<name>A6K795_RAT</name>
<dbReference type="Proteomes" id="UP000234681">
    <property type="component" value="Chromosome 3"/>
</dbReference>
<sequence length="63" mass="7364">MCKTTSSKEVVGARMSRVWEIELKMRFMLQSQELRRSCLEGAGKIWMISRENQDEPSSWLVQA</sequence>
<protein>
    <submittedName>
        <fullName evidence="1">RCG27489</fullName>
    </submittedName>
</protein>
<evidence type="ECO:0000313" key="2">
    <source>
        <dbReference type="Proteomes" id="UP000234681"/>
    </source>
</evidence>